<evidence type="ECO:0000313" key="2">
    <source>
        <dbReference type="Proteomes" id="UP001157418"/>
    </source>
</evidence>
<organism evidence="1 2">
    <name type="scientific">Lactuca virosa</name>
    <dbReference type="NCBI Taxonomy" id="75947"/>
    <lineage>
        <taxon>Eukaryota</taxon>
        <taxon>Viridiplantae</taxon>
        <taxon>Streptophyta</taxon>
        <taxon>Embryophyta</taxon>
        <taxon>Tracheophyta</taxon>
        <taxon>Spermatophyta</taxon>
        <taxon>Magnoliopsida</taxon>
        <taxon>eudicotyledons</taxon>
        <taxon>Gunneridae</taxon>
        <taxon>Pentapetalae</taxon>
        <taxon>asterids</taxon>
        <taxon>campanulids</taxon>
        <taxon>Asterales</taxon>
        <taxon>Asteraceae</taxon>
        <taxon>Cichorioideae</taxon>
        <taxon>Cichorieae</taxon>
        <taxon>Lactucinae</taxon>
        <taxon>Lactuca</taxon>
    </lineage>
</organism>
<gene>
    <name evidence="1" type="ORF">LVIROSA_LOCUS35156</name>
</gene>
<evidence type="ECO:0000313" key="1">
    <source>
        <dbReference type="EMBL" id="CAH1449683.1"/>
    </source>
</evidence>
<proteinExistence type="predicted"/>
<dbReference type="EMBL" id="CAKMRJ010005634">
    <property type="protein sequence ID" value="CAH1449683.1"/>
    <property type="molecule type" value="Genomic_DNA"/>
</dbReference>
<comment type="caution">
    <text evidence="1">The sequence shown here is derived from an EMBL/GenBank/DDBJ whole genome shotgun (WGS) entry which is preliminary data.</text>
</comment>
<keyword evidence="2" id="KW-1185">Reference proteome</keyword>
<reference evidence="1 2" key="1">
    <citation type="submission" date="2022-01" db="EMBL/GenBank/DDBJ databases">
        <authorList>
            <person name="Xiong W."/>
            <person name="Schranz E."/>
        </authorList>
    </citation>
    <scope>NUCLEOTIDE SEQUENCE [LARGE SCALE GENOMIC DNA]</scope>
</reference>
<protein>
    <submittedName>
        <fullName evidence="1">Uncharacterized protein</fullName>
    </submittedName>
</protein>
<accession>A0AAU9PIE6</accession>
<sequence length="99" mass="11580">MKDIEVRNFFQELISHVREVGDIMEVVQVTIEEGAKIHNDFNNGIPIEEDDTNYNITKEVLEDSKMENLSMQDNTSFMPASIHKRFGKYKQLMKNLTEE</sequence>
<dbReference type="Proteomes" id="UP001157418">
    <property type="component" value="Unassembled WGS sequence"/>
</dbReference>
<dbReference type="AlphaFoldDB" id="A0AAU9PIE6"/>
<name>A0AAU9PIE6_9ASTR</name>